<dbReference type="PANTHER" id="PTHR43303:SF4">
    <property type="entry name" value="NADPH DEHYDROGENASE C23G7.10C-RELATED"/>
    <property type="match status" value="1"/>
</dbReference>
<dbReference type="AlphaFoldDB" id="A0A264W5B5"/>
<feature type="domain" description="NADH:flavin oxidoreductase/NADH oxidase N-terminal" evidence="6">
    <location>
        <begin position="3"/>
        <end position="329"/>
    </location>
</feature>
<keyword evidence="5" id="KW-0560">Oxidoreductase</keyword>
<dbReference type="RefSeq" id="WP_094942004.1">
    <property type="nucleotide sequence ID" value="NZ_NOKQ01000187.1"/>
</dbReference>
<dbReference type="GO" id="GO:0010181">
    <property type="term" value="F:FMN binding"/>
    <property type="evidence" value="ECO:0007669"/>
    <property type="project" value="InterPro"/>
</dbReference>
<dbReference type="EMBL" id="NOKQ01000187">
    <property type="protein sequence ID" value="OZS78770.1"/>
    <property type="molecule type" value="Genomic_DNA"/>
</dbReference>
<comment type="caution">
    <text evidence="7">The sequence shown here is derived from an EMBL/GenBank/DDBJ whole genome shotgun (WGS) entry which is preliminary data.</text>
</comment>
<gene>
    <name evidence="7" type="ORF">CF394_04325</name>
</gene>
<dbReference type="GO" id="GO:0003959">
    <property type="term" value="F:NADPH dehydrogenase activity"/>
    <property type="evidence" value="ECO:0007669"/>
    <property type="project" value="InterPro"/>
</dbReference>
<proteinExistence type="predicted"/>
<dbReference type="OrthoDB" id="9772736at2"/>
<sequence length="342" mass="37629">MSKLFETAKLGELELKNKVIMAPMCQYSVEAEDGHPEDWHLVHYSSRAVGGVGLVIVEMTDVEPDGRITNRDLGLWDDSHIESHRRLVECVKKNGAKIGVQIAHAGRKATDAEQPVSSSTVPVVADSPDWKIPRALTTEEVKEMVEKFKRAAERAIAAGYDTIELHGAHGYLIHQFHSPSINKRQDQYGLDLSLFGVEVIQAVKSVMPKEMPLLFRMSAIEYMDGGYGLDHALEIAGRYKEAGVDVFHISSGGEAPPGKVKPSNEPGYQVGFARAYKKAFELPVIAVGRLEDAVLAEKVVAEGDAEFVAIGRGLLRDPYWALHAEEQLTGQVTPPKAYERGF</sequence>
<accession>A0A264W5B5</accession>
<evidence type="ECO:0000256" key="1">
    <source>
        <dbReference type="ARBA" id="ARBA00001917"/>
    </source>
</evidence>
<dbReference type="PANTHER" id="PTHR43303">
    <property type="entry name" value="NADPH DEHYDROGENASE C23G7.10C-RELATED"/>
    <property type="match status" value="1"/>
</dbReference>
<organism evidence="7 8">
    <name type="scientific">Tetzosporium hominis</name>
    <dbReference type="NCBI Taxonomy" id="2020506"/>
    <lineage>
        <taxon>Bacteria</taxon>
        <taxon>Bacillati</taxon>
        <taxon>Bacillota</taxon>
        <taxon>Bacilli</taxon>
        <taxon>Bacillales</taxon>
        <taxon>Caryophanaceae</taxon>
        <taxon>Tetzosporium</taxon>
    </lineage>
</organism>
<evidence type="ECO:0000313" key="7">
    <source>
        <dbReference type="EMBL" id="OZS78770.1"/>
    </source>
</evidence>
<keyword evidence="2" id="KW-0285">Flavoprotein</keyword>
<keyword evidence="4" id="KW-0521">NADP</keyword>
<protein>
    <submittedName>
        <fullName evidence="7">NADPH dehydrogenase</fullName>
    </submittedName>
</protein>
<evidence type="ECO:0000256" key="2">
    <source>
        <dbReference type="ARBA" id="ARBA00022630"/>
    </source>
</evidence>
<evidence type="ECO:0000313" key="8">
    <source>
        <dbReference type="Proteomes" id="UP000217065"/>
    </source>
</evidence>
<reference evidence="7 8" key="1">
    <citation type="submission" date="2017-07" db="EMBL/GenBank/DDBJ databases">
        <title>Tetzosporium hominis gen.nov. sp.nov.</title>
        <authorList>
            <person name="Tetz G."/>
            <person name="Tetz V."/>
        </authorList>
    </citation>
    <scope>NUCLEOTIDE SEQUENCE [LARGE SCALE GENOMIC DNA]</scope>
    <source>
        <strain evidence="7 8">VT-49</strain>
    </source>
</reference>
<dbReference type="InterPro" id="IPR001155">
    <property type="entry name" value="OxRdtase_FMN_N"/>
</dbReference>
<dbReference type="InterPro" id="IPR013785">
    <property type="entry name" value="Aldolase_TIM"/>
</dbReference>
<dbReference type="Pfam" id="PF00724">
    <property type="entry name" value="Oxidored_FMN"/>
    <property type="match status" value="1"/>
</dbReference>
<evidence type="ECO:0000256" key="3">
    <source>
        <dbReference type="ARBA" id="ARBA00022643"/>
    </source>
</evidence>
<name>A0A264W5B5_9BACL</name>
<dbReference type="Gene3D" id="3.20.20.70">
    <property type="entry name" value="Aldolase class I"/>
    <property type="match status" value="1"/>
</dbReference>
<evidence type="ECO:0000259" key="6">
    <source>
        <dbReference type="Pfam" id="PF00724"/>
    </source>
</evidence>
<comment type="cofactor">
    <cofactor evidence="1">
        <name>FMN</name>
        <dbReference type="ChEBI" id="CHEBI:58210"/>
    </cofactor>
</comment>
<evidence type="ECO:0000256" key="4">
    <source>
        <dbReference type="ARBA" id="ARBA00022857"/>
    </source>
</evidence>
<dbReference type="CDD" id="cd02932">
    <property type="entry name" value="OYE_YqiM_FMN"/>
    <property type="match status" value="1"/>
</dbReference>
<dbReference type="GO" id="GO:0050661">
    <property type="term" value="F:NADP binding"/>
    <property type="evidence" value="ECO:0007669"/>
    <property type="project" value="InterPro"/>
</dbReference>
<keyword evidence="3" id="KW-0288">FMN</keyword>
<keyword evidence="8" id="KW-1185">Reference proteome</keyword>
<dbReference type="InterPro" id="IPR044152">
    <property type="entry name" value="YqjM-like"/>
</dbReference>
<dbReference type="Proteomes" id="UP000217065">
    <property type="component" value="Unassembled WGS sequence"/>
</dbReference>
<dbReference type="SUPFAM" id="SSF51395">
    <property type="entry name" value="FMN-linked oxidoreductases"/>
    <property type="match status" value="1"/>
</dbReference>
<evidence type="ECO:0000256" key="5">
    <source>
        <dbReference type="ARBA" id="ARBA00023002"/>
    </source>
</evidence>